<comment type="caution">
    <text evidence="1">The sequence shown here is derived from an EMBL/GenBank/DDBJ whole genome shotgun (WGS) entry which is preliminary data.</text>
</comment>
<dbReference type="Proteomes" id="UP000288805">
    <property type="component" value="Unassembled WGS sequence"/>
</dbReference>
<accession>A0A438KEK7</accession>
<gene>
    <name evidence="1" type="ORF">CK203_005059</name>
</gene>
<protein>
    <submittedName>
        <fullName evidence="1">Uncharacterized protein</fullName>
    </submittedName>
</protein>
<reference evidence="1 2" key="1">
    <citation type="journal article" date="2018" name="PLoS Genet.">
        <title>Population sequencing reveals clonal diversity and ancestral inbreeding in the grapevine cultivar Chardonnay.</title>
        <authorList>
            <person name="Roach M.J."/>
            <person name="Johnson D.L."/>
            <person name="Bohlmann J."/>
            <person name="van Vuuren H.J."/>
            <person name="Jones S.J."/>
            <person name="Pretorius I.S."/>
            <person name="Schmidt S.A."/>
            <person name="Borneman A.R."/>
        </authorList>
    </citation>
    <scope>NUCLEOTIDE SEQUENCE [LARGE SCALE GENOMIC DNA]</scope>
    <source>
        <strain evidence="2">cv. Chardonnay</strain>
        <tissue evidence="1">Leaf</tissue>
    </source>
</reference>
<dbReference type="AlphaFoldDB" id="A0A438KEK7"/>
<proteinExistence type="predicted"/>
<organism evidence="1 2">
    <name type="scientific">Vitis vinifera</name>
    <name type="common">Grape</name>
    <dbReference type="NCBI Taxonomy" id="29760"/>
    <lineage>
        <taxon>Eukaryota</taxon>
        <taxon>Viridiplantae</taxon>
        <taxon>Streptophyta</taxon>
        <taxon>Embryophyta</taxon>
        <taxon>Tracheophyta</taxon>
        <taxon>Spermatophyta</taxon>
        <taxon>Magnoliopsida</taxon>
        <taxon>eudicotyledons</taxon>
        <taxon>Gunneridae</taxon>
        <taxon>Pentapetalae</taxon>
        <taxon>rosids</taxon>
        <taxon>Vitales</taxon>
        <taxon>Vitaceae</taxon>
        <taxon>Viteae</taxon>
        <taxon>Vitis</taxon>
    </lineage>
</organism>
<dbReference type="EMBL" id="QGNW01000008">
    <property type="protein sequence ID" value="RVX19645.1"/>
    <property type="molecule type" value="Genomic_DNA"/>
</dbReference>
<name>A0A438KEK7_VITVI</name>
<evidence type="ECO:0000313" key="1">
    <source>
        <dbReference type="EMBL" id="RVX19645.1"/>
    </source>
</evidence>
<evidence type="ECO:0000313" key="2">
    <source>
        <dbReference type="Proteomes" id="UP000288805"/>
    </source>
</evidence>
<sequence length="163" mass="18203">MTAEYIRTGTLPGDLKQAHKVRVQAARFTLIGGTCTSDPSQDLTLMPRAFRGPACSHSAYAISNVEINFRPMAFCAVGHGYSGTPPSSACSEKFLLVATDYFSKWVELKHMLASKTRCHQHRIQEFLFGAEHPEFILHTAISSKQWASRSYKQDPNHCLKEKA</sequence>